<feature type="domain" description="N-acetyltransferase" evidence="1">
    <location>
        <begin position="9"/>
        <end position="172"/>
    </location>
</feature>
<reference evidence="2 3" key="1">
    <citation type="submission" date="2020-01" db="EMBL/GenBank/DDBJ databases">
        <authorList>
            <person name="Kim M.K."/>
        </authorList>
    </citation>
    <scope>NUCLEOTIDE SEQUENCE [LARGE SCALE GENOMIC DNA]</scope>
    <source>
        <strain evidence="2 3">172606-1</strain>
    </source>
</reference>
<accession>A0A6C0GBF1</accession>
<sequence>MTIMFIETENLRLVEADIDILKSGLEGNDQLSNKLGVSLADNWTEFGVGAIQYSLERLLESKDESGWWTYFPIHKRDNTLIGSGGYKGKPTEEGTVEVGYEIAPQYRNKGLATEMTKGLIANAFKHANVSVILAYTLGQENPSTKVLTKCGFQKIAEINDPEDGLLWKWELRRAE</sequence>
<dbReference type="KEGG" id="rhoz:GXP67_00545"/>
<dbReference type="PROSITE" id="PS51186">
    <property type="entry name" value="GNAT"/>
    <property type="match status" value="1"/>
</dbReference>
<evidence type="ECO:0000313" key="2">
    <source>
        <dbReference type="EMBL" id="QHT65266.1"/>
    </source>
</evidence>
<dbReference type="InterPro" id="IPR000182">
    <property type="entry name" value="GNAT_dom"/>
</dbReference>
<keyword evidence="3" id="KW-1185">Reference proteome</keyword>
<gene>
    <name evidence="2" type="ORF">GXP67_00545</name>
</gene>
<name>A0A6C0GBF1_9BACT</name>
<dbReference type="Gene3D" id="3.40.630.30">
    <property type="match status" value="1"/>
</dbReference>
<organism evidence="2 3">
    <name type="scientific">Rhodocytophaga rosea</name>
    <dbReference type="NCBI Taxonomy" id="2704465"/>
    <lineage>
        <taxon>Bacteria</taxon>
        <taxon>Pseudomonadati</taxon>
        <taxon>Bacteroidota</taxon>
        <taxon>Cytophagia</taxon>
        <taxon>Cytophagales</taxon>
        <taxon>Rhodocytophagaceae</taxon>
        <taxon>Rhodocytophaga</taxon>
    </lineage>
</organism>
<dbReference type="PANTHER" id="PTHR43792">
    <property type="entry name" value="GNAT FAMILY, PUTATIVE (AFU_ORTHOLOGUE AFUA_3G00765)-RELATED-RELATED"/>
    <property type="match status" value="1"/>
</dbReference>
<dbReference type="InterPro" id="IPR016181">
    <property type="entry name" value="Acyl_CoA_acyltransferase"/>
</dbReference>
<dbReference type="GO" id="GO:0016747">
    <property type="term" value="F:acyltransferase activity, transferring groups other than amino-acyl groups"/>
    <property type="evidence" value="ECO:0007669"/>
    <property type="project" value="InterPro"/>
</dbReference>
<dbReference type="EMBL" id="CP048222">
    <property type="protein sequence ID" value="QHT65266.1"/>
    <property type="molecule type" value="Genomic_DNA"/>
</dbReference>
<evidence type="ECO:0000313" key="3">
    <source>
        <dbReference type="Proteomes" id="UP000480178"/>
    </source>
</evidence>
<dbReference type="Pfam" id="PF13302">
    <property type="entry name" value="Acetyltransf_3"/>
    <property type="match status" value="1"/>
</dbReference>
<dbReference type="PANTHER" id="PTHR43792:SF13">
    <property type="entry name" value="ACETYLTRANSFERASE"/>
    <property type="match status" value="1"/>
</dbReference>
<proteinExistence type="predicted"/>
<keyword evidence="2" id="KW-0808">Transferase</keyword>
<protein>
    <submittedName>
        <fullName evidence="2">GNAT family N-acetyltransferase</fullName>
    </submittedName>
</protein>
<dbReference type="Proteomes" id="UP000480178">
    <property type="component" value="Chromosome"/>
</dbReference>
<dbReference type="CDD" id="cd04301">
    <property type="entry name" value="NAT_SF"/>
    <property type="match status" value="1"/>
</dbReference>
<dbReference type="RefSeq" id="WP_162441354.1">
    <property type="nucleotide sequence ID" value="NZ_CP048222.1"/>
</dbReference>
<dbReference type="AlphaFoldDB" id="A0A6C0GBF1"/>
<evidence type="ECO:0000259" key="1">
    <source>
        <dbReference type="PROSITE" id="PS51186"/>
    </source>
</evidence>
<dbReference type="SUPFAM" id="SSF55729">
    <property type="entry name" value="Acyl-CoA N-acyltransferases (Nat)"/>
    <property type="match status" value="1"/>
</dbReference>
<dbReference type="InterPro" id="IPR051531">
    <property type="entry name" value="N-acetyltransferase"/>
</dbReference>